<feature type="transmembrane region" description="Helical" evidence="1">
    <location>
        <begin position="12"/>
        <end position="36"/>
    </location>
</feature>
<keyword evidence="1" id="KW-0812">Transmembrane</keyword>
<dbReference type="Pfam" id="PF03929">
    <property type="entry name" value="PepSY_TM"/>
    <property type="match status" value="1"/>
</dbReference>
<name>A0ABY2WWB9_9RHOB</name>
<reference evidence="2 3" key="1">
    <citation type="submission" date="2019-05" db="EMBL/GenBank/DDBJ databases">
        <title>Ruegeria sp. nov., isolated from tidal flat.</title>
        <authorList>
            <person name="Kim W."/>
        </authorList>
    </citation>
    <scope>NUCLEOTIDE SEQUENCE [LARGE SCALE GENOMIC DNA]</scope>
    <source>
        <strain evidence="2 3">CAU 1488</strain>
    </source>
</reference>
<dbReference type="EMBL" id="VCPD01000004">
    <property type="protein sequence ID" value="TMV07038.1"/>
    <property type="molecule type" value="Genomic_DNA"/>
</dbReference>
<keyword evidence="3" id="KW-1185">Reference proteome</keyword>
<feature type="transmembrane region" description="Helical" evidence="1">
    <location>
        <begin position="140"/>
        <end position="162"/>
    </location>
</feature>
<keyword evidence="1" id="KW-0472">Membrane</keyword>
<evidence type="ECO:0000313" key="2">
    <source>
        <dbReference type="EMBL" id="TMV07038.1"/>
    </source>
</evidence>
<protein>
    <submittedName>
        <fullName evidence="2">PepSY domain-containing protein</fullName>
    </submittedName>
</protein>
<evidence type="ECO:0000256" key="1">
    <source>
        <dbReference type="SAM" id="Phobius"/>
    </source>
</evidence>
<accession>A0ABY2WWB9</accession>
<feature type="transmembrane region" description="Helical" evidence="1">
    <location>
        <begin position="332"/>
        <end position="356"/>
    </location>
</feature>
<evidence type="ECO:0000313" key="3">
    <source>
        <dbReference type="Proteomes" id="UP001193035"/>
    </source>
</evidence>
<dbReference type="RefSeq" id="WP_138842914.1">
    <property type="nucleotide sequence ID" value="NZ_VCPD01000004.1"/>
</dbReference>
<proteinExistence type="predicted"/>
<organism evidence="2 3">
    <name type="scientific">Ruegeria sediminis</name>
    <dbReference type="NCBI Taxonomy" id="2583820"/>
    <lineage>
        <taxon>Bacteria</taxon>
        <taxon>Pseudomonadati</taxon>
        <taxon>Pseudomonadota</taxon>
        <taxon>Alphaproteobacteria</taxon>
        <taxon>Rhodobacterales</taxon>
        <taxon>Roseobacteraceae</taxon>
        <taxon>Ruegeria</taxon>
    </lineage>
</organism>
<feature type="transmembrane region" description="Helical" evidence="1">
    <location>
        <begin position="189"/>
        <end position="211"/>
    </location>
</feature>
<feature type="transmembrane region" description="Helical" evidence="1">
    <location>
        <begin position="377"/>
        <end position="394"/>
    </location>
</feature>
<dbReference type="Proteomes" id="UP001193035">
    <property type="component" value="Unassembled WGS sequence"/>
</dbReference>
<keyword evidence="1" id="KW-1133">Transmembrane helix</keyword>
<dbReference type="PANTHER" id="PTHR34219">
    <property type="entry name" value="IRON-REGULATED INNER MEMBRANE PROTEIN-RELATED"/>
    <property type="match status" value="1"/>
</dbReference>
<gene>
    <name evidence="2" type="ORF">FGK63_13070</name>
</gene>
<comment type="caution">
    <text evidence="2">The sequence shown here is derived from an EMBL/GenBank/DDBJ whole genome shotgun (WGS) entry which is preliminary data.</text>
</comment>
<sequence length="501" mass="55857">MNRKFRNWVFKLHTWLGLHLSIFFAFLFLTGTLLVVGLELESIARPAIWTTVNKEDRTASFSTIYQGIKKAHPESDVFNITKRPTPWFADRSTGHTGWGEIVNFWTDPVTGEVVAESRTVGFSSILRNLHDSLLTTKQTVVLVISASSILLFLQMTSGLVTYRRFWKGLFRWPNSSNGPRSWAGGAHRLTAVWAVPLVLLIAVTSFCFFLGELGYADKVPQPKPTAERETALPSDFGPAAIDRAEALARNALPGFEPVEMLIPGRKTESIKFIGHQDGYSELSGSSSVSIDPLTFEILGAFAPDDSRGLARWYTLVEMLHFGTWGGAFSRGLWVLLGFASTAVALTGALVFAARLAPNAAQYGPLRRIWRGLGWSRWIYLLILLGILVAAYLRFGPDSVRKSWIHPVDTPGSVARLILNEPLRRDRPLDVALRLGEPDVEEASVVVNNGDAQQLELTQVREKPQAQFRILPSDTSMEITVRLKKTDNSEQIVNFRLGRPIW</sequence>
<dbReference type="InterPro" id="IPR005625">
    <property type="entry name" value="PepSY-ass_TM"/>
</dbReference>